<dbReference type="Pfam" id="PF00176">
    <property type="entry name" value="SNF2-rel_dom"/>
    <property type="match status" value="1"/>
</dbReference>
<dbReference type="AlphaFoldDB" id="A0A8H6N476"/>
<evidence type="ECO:0000259" key="10">
    <source>
        <dbReference type="PROSITE" id="PS50089"/>
    </source>
</evidence>
<keyword evidence="4 9" id="KW-0863">Zinc-finger</keyword>
<dbReference type="PANTHER" id="PTHR45626:SF52">
    <property type="entry name" value="SINGLE-STRANDED DNA-DEPENDENT ATPASE (EUROFUNG)"/>
    <property type="match status" value="1"/>
</dbReference>
<proteinExistence type="inferred from homology"/>
<dbReference type="PROSITE" id="PS50089">
    <property type="entry name" value="ZF_RING_2"/>
    <property type="match status" value="1"/>
</dbReference>
<dbReference type="InterPro" id="IPR050628">
    <property type="entry name" value="SNF2_RAD54_helicase_TF"/>
</dbReference>
<dbReference type="GO" id="GO:0005524">
    <property type="term" value="F:ATP binding"/>
    <property type="evidence" value="ECO:0007669"/>
    <property type="project" value="UniProtKB-KW"/>
</dbReference>
<dbReference type="GO" id="GO:0006281">
    <property type="term" value="P:DNA repair"/>
    <property type="evidence" value="ECO:0007669"/>
    <property type="project" value="TreeGrafter"/>
</dbReference>
<evidence type="ECO:0000256" key="8">
    <source>
        <dbReference type="ARBA" id="ARBA00022840"/>
    </source>
</evidence>
<dbReference type="GO" id="GO:0016787">
    <property type="term" value="F:hydrolase activity"/>
    <property type="evidence" value="ECO:0007669"/>
    <property type="project" value="UniProtKB-KW"/>
</dbReference>
<evidence type="ECO:0000256" key="5">
    <source>
        <dbReference type="ARBA" id="ARBA00022801"/>
    </source>
</evidence>
<dbReference type="Gene3D" id="3.30.40.10">
    <property type="entry name" value="Zinc/RING finger domain, C3HC4 (zinc finger)"/>
    <property type="match status" value="1"/>
</dbReference>
<evidence type="ECO:0000256" key="3">
    <source>
        <dbReference type="ARBA" id="ARBA00022741"/>
    </source>
</evidence>
<dbReference type="InterPro" id="IPR038718">
    <property type="entry name" value="SNF2-like_sf"/>
</dbReference>
<dbReference type="SUPFAM" id="SSF57850">
    <property type="entry name" value="RING/U-box"/>
    <property type="match status" value="1"/>
</dbReference>
<feature type="domain" description="RING-type" evidence="10">
    <location>
        <begin position="618"/>
        <end position="667"/>
    </location>
</feature>
<keyword evidence="2" id="KW-0479">Metal-binding</keyword>
<dbReference type="Gene3D" id="3.40.50.10810">
    <property type="entry name" value="Tandem AAA-ATPase domain"/>
    <property type="match status" value="1"/>
</dbReference>
<dbReference type="PROSITE" id="PS00518">
    <property type="entry name" value="ZF_RING_1"/>
    <property type="match status" value="1"/>
</dbReference>
<dbReference type="InterPro" id="IPR013083">
    <property type="entry name" value="Znf_RING/FYVE/PHD"/>
</dbReference>
<evidence type="ECO:0000256" key="7">
    <source>
        <dbReference type="ARBA" id="ARBA00022833"/>
    </source>
</evidence>
<evidence type="ECO:0000256" key="1">
    <source>
        <dbReference type="ARBA" id="ARBA00007025"/>
    </source>
</evidence>
<evidence type="ECO:0000313" key="13">
    <source>
        <dbReference type="Proteomes" id="UP000654918"/>
    </source>
</evidence>
<organism evidence="12 13">
    <name type="scientific">Colletotrichum plurivorum</name>
    <dbReference type="NCBI Taxonomy" id="2175906"/>
    <lineage>
        <taxon>Eukaryota</taxon>
        <taxon>Fungi</taxon>
        <taxon>Dikarya</taxon>
        <taxon>Ascomycota</taxon>
        <taxon>Pezizomycotina</taxon>
        <taxon>Sordariomycetes</taxon>
        <taxon>Hypocreomycetidae</taxon>
        <taxon>Glomerellales</taxon>
        <taxon>Glomerellaceae</taxon>
        <taxon>Colletotrichum</taxon>
        <taxon>Colletotrichum orchidearum species complex</taxon>
    </lineage>
</organism>
<dbReference type="CDD" id="cd18008">
    <property type="entry name" value="DEXDc_SHPRH-like"/>
    <property type="match status" value="1"/>
</dbReference>
<keyword evidence="7" id="KW-0862">Zinc</keyword>
<reference evidence="12" key="1">
    <citation type="journal article" date="2020" name="Phytopathology">
        <title>Genome Sequence Resources of Colletotrichum truncatum, C. plurivorum, C. musicola, and C. sojae: Four Species Pathogenic to Soybean (Glycine max).</title>
        <authorList>
            <person name="Rogerio F."/>
            <person name="Boufleur T.R."/>
            <person name="Ciampi-Guillardi M."/>
            <person name="Sukno S.A."/>
            <person name="Thon M.R."/>
            <person name="Massola Junior N.S."/>
            <person name="Baroncelli R."/>
        </authorList>
    </citation>
    <scope>NUCLEOTIDE SEQUENCE</scope>
    <source>
        <strain evidence="12">LFN00145</strain>
    </source>
</reference>
<dbReference type="CDD" id="cd18793">
    <property type="entry name" value="SF2_C_SNF"/>
    <property type="match status" value="1"/>
</dbReference>
<feature type="domain" description="Helicase ATP-binding" evidence="11">
    <location>
        <begin position="293"/>
        <end position="480"/>
    </location>
</feature>
<dbReference type="GO" id="GO:0008094">
    <property type="term" value="F:ATP-dependent activity, acting on DNA"/>
    <property type="evidence" value="ECO:0007669"/>
    <property type="project" value="TreeGrafter"/>
</dbReference>
<dbReference type="InterPro" id="IPR017907">
    <property type="entry name" value="Znf_RING_CS"/>
</dbReference>
<dbReference type="InterPro" id="IPR027417">
    <property type="entry name" value="P-loop_NTPase"/>
</dbReference>
<dbReference type="InterPro" id="IPR000330">
    <property type="entry name" value="SNF2_N"/>
</dbReference>
<accession>A0A8H6N476</accession>
<dbReference type="InterPro" id="IPR049730">
    <property type="entry name" value="SNF2/RAD54-like_C"/>
</dbReference>
<dbReference type="GO" id="GO:0008270">
    <property type="term" value="F:zinc ion binding"/>
    <property type="evidence" value="ECO:0007669"/>
    <property type="project" value="UniProtKB-KW"/>
</dbReference>
<name>A0A8H6N476_9PEZI</name>
<dbReference type="EMBL" id="WIGO01000296">
    <property type="protein sequence ID" value="KAF6818825.1"/>
    <property type="molecule type" value="Genomic_DNA"/>
</dbReference>
<keyword evidence="5" id="KW-0378">Hydrolase</keyword>
<dbReference type="GO" id="GO:0004386">
    <property type="term" value="F:helicase activity"/>
    <property type="evidence" value="ECO:0007669"/>
    <property type="project" value="UniProtKB-KW"/>
</dbReference>
<keyword evidence="8" id="KW-0067">ATP-binding</keyword>
<sequence length="815" mass="91255">MAAPKRSWDSFNEEETDICPTLGIIDEAEPNNWLLDTVDQPDNPAQSMLNCAESSTTADLQHEDSFDEEVCFGSVRSLPEPKALGKLADNLTQITDVLTKMQRQPENSFKPDSGSLFSFEVRLMGEYYGIHSSDTLLAVLNKTICVVLNGLKDTKLIRFKATATLQQWVAGIGAWSRRQGAAVLAVDVTIFGAKGEALSVGKVVAKHGLVLQRPPPQLSYGTSYSNPHYLEISHSSEADLEKVRIRSQLHPAAIDYVYRTESGNLPPETSLWRYNGDDEEASYHQHVITGFKSTTPLETKGGIIADEMGLGKSLVMLAIIAGSLDRAASFRDDLLNKRGSGPDRLSPEPSIATLVVVPSSLLIDNWINEVRRHTFPGDITLFKYHGNKRAEDAHELFRSHIVFTTYSTIASEANRRSNVLSNIWWFRIVLDEAHYIRNRSTKQFSAVSNLAAHHRWCLTGTPIQNSLEDLGSLAAFLRVPVLENSMTFKRFITSPCTSAVASKRSFEALRTLLASICLRRTRELINLPEPVKETRILELTGLEREQYNTIILDSKRVIQMAVSKRGNRTVNTAVLQSLLRLRLFCNHGVMTHDQFSQALPTDPDEILSFLQQKDEALCVYCSNIIYAINDLRSKDIDGGFLIKECMHLVCLGCMPQFLSEKRQCPQCALGTTDRDYESPSITLASNTNVLPQGVYPPKLRAFLNDVYQHRLRYRGHKSLNLAFATRIYLFEPQWNPSIELQAIGRALRLGQSENVTIVRYIMRGTIEDSNVLSRQHKKLQLADGGFSQGRKAISDERLQSLSDIFGVDLEHSVPT</sequence>
<dbReference type="PROSITE" id="PS51192">
    <property type="entry name" value="HELICASE_ATP_BIND_1"/>
    <property type="match status" value="1"/>
</dbReference>
<evidence type="ECO:0000256" key="2">
    <source>
        <dbReference type="ARBA" id="ARBA00022723"/>
    </source>
</evidence>
<dbReference type="GO" id="GO:0005634">
    <property type="term" value="C:nucleus"/>
    <property type="evidence" value="ECO:0007669"/>
    <property type="project" value="TreeGrafter"/>
</dbReference>
<dbReference type="PANTHER" id="PTHR45626">
    <property type="entry name" value="TRANSCRIPTION TERMINATION FACTOR 2-RELATED"/>
    <property type="match status" value="1"/>
</dbReference>
<evidence type="ECO:0000313" key="12">
    <source>
        <dbReference type="EMBL" id="KAF6818825.1"/>
    </source>
</evidence>
<keyword evidence="3" id="KW-0547">Nucleotide-binding</keyword>
<keyword evidence="6" id="KW-0347">Helicase</keyword>
<dbReference type="InterPro" id="IPR014001">
    <property type="entry name" value="Helicase_ATP-bd"/>
</dbReference>
<comment type="similarity">
    <text evidence="1">Belongs to the SNF2/RAD54 helicase family.</text>
</comment>
<dbReference type="InterPro" id="IPR001841">
    <property type="entry name" value="Znf_RING"/>
</dbReference>
<protein>
    <submittedName>
        <fullName evidence="12">DNA repair protein rad5</fullName>
    </submittedName>
</protein>
<gene>
    <name evidence="12" type="ORF">CPLU01_13220</name>
</gene>
<dbReference type="Gene3D" id="3.40.50.300">
    <property type="entry name" value="P-loop containing nucleotide triphosphate hydrolases"/>
    <property type="match status" value="1"/>
</dbReference>
<dbReference type="Proteomes" id="UP000654918">
    <property type="component" value="Unassembled WGS sequence"/>
</dbReference>
<dbReference type="SUPFAM" id="SSF52540">
    <property type="entry name" value="P-loop containing nucleoside triphosphate hydrolases"/>
    <property type="match status" value="2"/>
</dbReference>
<keyword evidence="13" id="KW-1185">Reference proteome</keyword>
<dbReference type="SMART" id="SM00487">
    <property type="entry name" value="DEXDc"/>
    <property type="match status" value="1"/>
</dbReference>
<comment type="caution">
    <text evidence="12">The sequence shown here is derived from an EMBL/GenBank/DDBJ whole genome shotgun (WGS) entry which is preliminary data.</text>
</comment>
<evidence type="ECO:0000256" key="4">
    <source>
        <dbReference type="ARBA" id="ARBA00022771"/>
    </source>
</evidence>
<evidence type="ECO:0000259" key="11">
    <source>
        <dbReference type="PROSITE" id="PS51192"/>
    </source>
</evidence>
<evidence type="ECO:0000256" key="6">
    <source>
        <dbReference type="ARBA" id="ARBA00022806"/>
    </source>
</evidence>
<evidence type="ECO:0000256" key="9">
    <source>
        <dbReference type="PROSITE-ProRule" id="PRU00175"/>
    </source>
</evidence>